<dbReference type="AlphaFoldDB" id="A0A0F4TR48"/>
<gene>
    <name evidence="1" type="ORF">VC34_07425</name>
</gene>
<organism evidence="1 2">
    <name type="scientific">Pseudomonas fluorescens</name>
    <dbReference type="NCBI Taxonomy" id="294"/>
    <lineage>
        <taxon>Bacteria</taxon>
        <taxon>Pseudomonadati</taxon>
        <taxon>Pseudomonadota</taxon>
        <taxon>Gammaproteobacteria</taxon>
        <taxon>Pseudomonadales</taxon>
        <taxon>Pseudomonadaceae</taxon>
        <taxon>Pseudomonas</taxon>
    </lineage>
</organism>
<proteinExistence type="predicted"/>
<dbReference type="Proteomes" id="UP000033500">
    <property type="component" value="Unassembled WGS sequence"/>
</dbReference>
<reference evidence="1 2" key="1">
    <citation type="submission" date="2015-03" db="EMBL/GenBank/DDBJ databases">
        <title>Comparative genomics of Pseudomonas insights into diversity of traits involved in vanlence and defense.</title>
        <authorList>
            <person name="Qin Y."/>
        </authorList>
    </citation>
    <scope>NUCLEOTIDE SEQUENCE [LARGE SCALE GENOMIC DNA]</scope>
    <source>
        <strain evidence="1 2">C3</strain>
    </source>
</reference>
<dbReference type="PATRIC" id="fig|294.131.peg.5533"/>
<comment type="caution">
    <text evidence="1">The sequence shown here is derived from an EMBL/GenBank/DDBJ whole genome shotgun (WGS) entry which is preliminary data.</text>
</comment>
<protein>
    <submittedName>
        <fullName evidence="1">Uncharacterized protein</fullName>
    </submittedName>
</protein>
<sequence>MKKAFYVANDTALNKAPNGQVSAKIEGKSDFEGSATLFSTNKIDVFLQSRQNISEKRWNLIDCRFAADITNGQHDYVEGGKIYSLHYTEVEVLPDYMKFTPYSAVHGSGHLDLNFNLNEGTFEASFSLTVQNNPTDSLLKSSGNFKDISGLEYVK</sequence>
<name>A0A0F4TR48_PSEFL</name>
<evidence type="ECO:0000313" key="2">
    <source>
        <dbReference type="Proteomes" id="UP000033500"/>
    </source>
</evidence>
<dbReference type="EMBL" id="LACD01000005">
    <property type="protein sequence ID" value="KJZ46534.1"/>
    <property type="molecule type" value="Genomic_DNA"/>
</dbReference>
<evidence type="ECO:0000313" key="1">
    <source>
        <dbReference type="EMBL" id="KJZ46534.1"/>
    </source>
</evidence>
<dbReference type="RefSeq" id="WP_046045927.1">
    <property type="nucleotide sequence ID" value="NZ_LACD01000005.1"/>
</dbReference>
<accession>A0A0F4TR48</accession>